<evidence type="ECO:0000256" key="6">
    <source>
        <dbReference type="ARBA" id="ARBA00023136"/>
    </source>
</evidence>
<feature type="transmembrane region" description="Helical" evidence="8">
    <location>
        <begin position="382"/>
        <end position="403"/>
    </location>
</feature>
<feature type="domain" description="Thioredoxin" evidence="9">
    <location>
        <begin position="567"/>
        <end position="696"/>
    </location>
</feature>
<evidence type="ECO:0000256" key="4">
    <source>
        <dbReference type="ARBA" id="ARBA00022748"/>
    </source>
</evidence>
<evidence type="ECO:0000259" key="9">
    <source>
        <dbReference type="PROSITE" id="PS51352"/>
    </source>
</evidence>
<keyword evidence="5 8" id="KW-1133">Transmembrane helix</keyword>
<feature type="transmembrane region" description="Helical" evidence="8">
    <location>
        <begin position="458"/>
        <end position="478"/>
    </location>
</feature>
<dbReference type="EMBL" id="CP000245">
    <property type="protein sequence ID" value="AEG91584.1"/>
    <property type="molecule type" value="Genomic_DNA"/>
</dbReference>
<evidence type="ECO:0000256" key="3">
    <source>
        <dbReference type="ARBA" id="ARBA00022692"/>
    </source>
</evidence>
<dbReference type="STRING" id="365046.Rta_05080"/>
<dbReference type="PROSITE" id="PS00194">
    <property type="entry name" value="THIOREDOXIN_1"/>
    <property type="match status" value="1"/>
</dbReference>
<dbReference type="PROSITE" id="PS51352">
    <property type="entry name" value="THIOREDOXIN_2"/>
    <property type="match status" value="1"/>
</dbReference>
<evidence type="ECO:0000313" key="10">
    <source>
        <dbReference type="EMBL" id="AEG91584.1"/>
    </source>
</evidence>
<dbReference type="GO" id="GO:0017004">
    <property type="term" value="P:cytochrome complex assembly"/>
    <property type="evidence" value="ECO:0007669"/>
    <property type="project" value="UniProtKB-KW"/>
</dbReference>
<dbReference type="InterPro" id="IPR003834">
    <property type="entry name" value="Cyt_c_assmbl_TM_dom"/>
</dbReference>
<dbReference type="PANTHER" id="PTHR32234:SF3">
    <property type="entry name" value="SUPPRESSION OF COPPER SENSITIVITY PROTEIN"/>
    <property type="match status" value="1"/>
</dbReference>
<dbReference type="CDD" id="cd02953">
    <property type="entry name" value="DsbDgamma"/>
    <property type="match status" value="1"/>
</dbReference>
<dbReference type="eggNOG" id="COG4233">
    <property type="taxonomic scope" value="Bacteria"/>
</dbReference>
<name>F5XVK8_RAMTT</name>
<dbReference type="PANTHER" id="PTHR32234">
    <property type="entry name" value="THIOL:DISULFIDE INTERCHANGE PROTEIN DSBD"/>
    <property type="match status" value="1"/>
</dbReference>
<gene>
    <name evidence="10" type="ordered locus">Rta_05080</name>
</gene>
<sequence>MLAQAWAQNSPRATVTTERVRAELMAHAPDGVGPGKTVWVGLQLAHQPEWHTYWKNSGDSGLPTQLEWTLPAGVLAGDIAWPVPRKIPLGNLANYGYEGTVLLPVPLAIAPDFKPGPLASALDIRLKASWLVCKKECIPEDGEFALQLPLNSTTALHGAAFQASFEAQPQPLPAGSTVRIDGDTLRFAVAGLPAALQGRQLEFFPETGEVIQTAGAWTQAWQGATWTAAVPLSPQRSQSPAAMPVVLAHGGQGWRAEVQVQDRWPATAAPAAVPPALQAALRDNAALSAAAPTPASSLTLGAALLGALLGGLILNLMPCVFPVLAIKVVGFAQHGGEQRRLGGLAYTAGVVLSFLALGAAMLALRAAGEQLGWGFQLQSPAVVAALAALFTLIGLNLAGVFEFGSFLPSRLATLQSRHPAGDAFLSGVLAVAIASPCTAPFMGASLGLAVALPPAQALAVFAALGVGMALPYLAASWLPALARRLPRPGPWMDTFRRLMAFPMFATVAWLVWVLGQQSGIDGAGALLGLLVALSFIVWTLGLRGRARTALAAVSLAAFALLAWAAGPNVIQAAPAAGAVAGAAGERWQPWSPARVDELLAAGQPVFVDFTAAWCVTCQYNKKTTLAREDVLADFSAKNVALLRADWTRRDAAITAALARLGRSGVPVYVVYKKGSPPVVLSEVLGVEEVRSVIANL</sequence>
<dbReference type="Pfam" id="PF11412">
    <property type="entry name" value="DsbD_N"/>
    <property type="match status" value="1"/>
</dbReference>
<feature type="transmembrane region" description="Helical" evidence="8">
    <location>
        <begin position="341"/>
        <end position="362"/>
    </location>
</feature>
<dbReference type="InterPro" id="IPR028250">
    <property type="entry name" value="DsbDN"/>
</dbReference>
<dbReference type="GO" id="GO:0015035">
    <property type="term" value="F:protein-disulfide reductase activity"/>
    <property type="evidence" value="ECO:0007669"/>
    <property type="project" value="TreeGrafter"/>
</dbReference>
<protein>
    <submittedName>
        <fullName evidence="10">Thiol:disulfide reductase (Thiol:disulfide interchange protein)-like protein</fullName>
    </submittedName>
</protein>
<dbReference type="eggNOG" id="COG4232">
    <property type="taxonomic scope" value="Bacteria"/>
</dbReference>
<evidence type="ECO:0000256" key="7">
    <source>
        <dbReference type="ARBA" id="ARBA00023284"/>
    </source>
</evidence>
<feature type="transmembrane region" description="Helical" evidence="8">
    <location>
        <begin position="498"/>
        <end position="516"/>
    </location>
</feature>
<dbReference type="GO" id="GO:0005886">
    <property type="term" value="C:plasma membrane"/>
    <property type="evidence" value="ECO:0007669"/>
    <property type="project" value="UniProtKB-SubCell"/>
</dbReference>
<dbReference type="KEGG" id="rta:Rta_05080"/>
<keyword evidence="2" id="KW-1003">Cell membrane</keyword>
<reference evidence="11" key="1">
    <citation type="submission" date="2006-01" db="EMBL/GenBank/DDBJ databases">
        <title>Genome of the cyst-dividing bacterium Ramlibacter tataouinensis.</title>
        <authorList>
            <person name="Barakat M."/>
            <person name="Ortet P."/>
            <person name="De Luca G."/>
            <person name="Jourlin-Castelli C."/>
            <person name="Ansaldi M."/>
            <person name="Py B."/>
            <person name="Fichant G."/>
            <person name="Coutinho P."/>
            <person name="Voulhoux R."/>
            <person name="Bastien O."/>
            <person name="Roy S."/>
            <person name="Marechal E."/>
            <person name="Henrissat B."/>
            <person name="Quentin Y."/>
            <person name="Noirot P."/>
            <person name="Filloux A."/>
            <person name="Mejean V."/>
            <person name="DuBow M."/>
            <person name="Barras F."/>
            <person name="Heulin T."/>
        </authorList>
    </citation>
    <scope>NUCLEOTIDE SEQUENCE [LARGE SCALE GENOMIC DNA]</scope>
    <source>
        <strain evidence="11">ATCC BAA-407 / DSM 14655 / LMG 21543 / TTB310</strain>
    </source>
</reference>
<dbReference type="Gene3D" id="3.40.30.10">
    <property type="entry name" value="Glutaredoxin"/>
    <property type="match status" value="1"/>
</dbReference>
<comment type="subcellular location">
    <subcellularLocation>
        <location evidence="1">Cell membrane</location>
        <topology evidence="1">Multi-pass membrane protein</topology>
    </subcellularLocation>
</comment>
<accession>F5XVK8</accession>
<reference evidence="10 11" key="2">
    <citation type="journal article" date="2011" name="PLoS ONE">
        <title>The Cyst-Dividing Bacterium Ramlibacter tataouinensis TTB310 Genome Reveals a Well-Stocked Toolbox for Adaptation to a Desert Environment.</title>
        <authorList>
            <person name="De Luca G."/>
            <person name="Barakat M."/>
            <person name="Ortet P."/>
            <person name="Fochesato S."/>
            <person name="Jourlin-Castelli C."/>
            <person name="Ansaldi M."/>
            <person name="Py B."/>
            <person name="Fichant G."/>
            <person name="Coutinho P.M."/>
            <person name="Voulhoux R."/>
            <person name="Bastien O."/>
            <person name="Marechal E."/>
            <person name="Henrissat B."/>
            <person name="Quentin Y."/>
            <person name="Noirot P."/>
            <person name="Filloux A."/>
            <person name="Mejean V."/>
            <person name="Dubow M.S."/>
            <person name="Barras F."/>
            <person name="Barbe V."/>
            <person name="Weissenbach J."/>
            <person name="Mihalcescu I."/>
            <person name="Vermeglio A."/>
            <person name="Achouak W."/>
            <person name="Heulin T."/>
        </authorList>
    </citation>
    <scope>NUCLEOTIDE SEQUENCE [LARGE SCALE GENOMIC DNA]</scope>
    <source>
        <strain evidence="11">ATCC BAA-407 / DSM 14655 / LMG 21543 / TTB310</strain>
    </source>
</reference>
<dbReference type="AlphaFoldDB" id="F5XVK8"/>
<feature type="transmembrane region" description="Helical" evidence="8">
    <location>
        <begin position="522"/>
        <end position="542"/>
    </location>
</feature>
<evidence type="ECO:0000256" key="8">
    <source>
        <dbReference type="SAM" id="Phobius"/>
    </source>
</evidence>
<keyword evidence="11" id="KW-1185">Reference proteome</keyword>
<proteinExistence type="predicted"/>
<keyword evidence="4" id="KW-0201">Cytochrome c-type biogenesis</keyword>
<evidence type="ECO:0000313" key="11">
    <source>
        <dbReference type="Proteomes" id="UP000008385"/>
    </source>
</evidence>
<dbReference type="Pfam" id="PF13899">
    <property type="entry name" value="Thioredoxin_7"/>
    <property type="match status" value="1"/>
</dbReference>
<dbReference type="Proteomes" id="UP000008385">
    <property type="component" value="Chromosome"/>
</dbReference>
<feature type="transmembrane region" description="Helical" evidence="8">
    <location>
        <begin position="424"/>
        <end position="452"/>
    </location>
</feature>
<feature type="transmembrane region" description="Helical" evidence="8">
    <location>
        <begin position="549"/>
        <end position="566"/>
    </location>
</feature>
<evidence type="ECO:0000256" key="2">
    <source>
        <dbReference type="ARBA" id="ARBA00022475"/>
    </source>
</evidence>
<organism evidence="10 11">
    <name type="scientific">Ramlibacter tataouinensis (strain ATCC BAA-407 / DSM 14655 / LMG 21543 / TTB310)</name>
    <dbReference type="NCBI Taxonomy" id="365046"/>
    <lineage>
        <taxon>Bacteria</taxon>
        <taxon>Pseudomonadati</taxon>
        <taxon>Pseudomonadota</taxon>
        <taxon>Betaproteobacteria</taxon>
        <taxon>Burkholderiales</taxon>
        <taxon>Comamonadaceae</taxon>
        <taxon>Ramlibacter</taxon>
    </lineage>
</organism>
<dbReference type="HOGENOM" id="CLU_014657_1_0_4"/>
<dbReference type="InterPro" id="IPR036249">
    <property type="entry name" value="Thioredoxin-like_sf"/>
</dbReference>
<keyword evidence="3 8" id="KW-0812">Transmembrane</keyword>
<dbReference type="PATRIC" id="fig|365046.3.peg.521"/>
<evidence type="ECO:0000256" key="1">
    <source>
        <dbReference type="ARBA" id="ARBA00004651"/>
    </source>
</evidence>
<feature type="transmembrane region" description="Helical" evidence="8">
    <location>
        <begin position="302"/>
        <end position="329"/>
    </location>
</feature>
<dbReference type="InterPro" id="IPR017937">
    <property type="entry name" value="Thioredoxin_CS"/>
</dbReference>
<dbReference type="InterPro" id="IPR013766">
    <property type="entry name" value="Thioredoxin_domain"/>
</dbReference>
<evidence type="ECO:0000256" key="5">
    <source>
        <dbReference type="ARBA" id="ARBA00022989"/>
    </source>
</evidence>
<dbReference type="GO" id="GO:0045454">
    <property type="term" value="P:cell redox homeostasis"/>
    <property type="evidence" value="ECO:0007669"/>
    <property type="project" value="TreeGrafter"/>
</dbReference>
<dbReference type="InterPro" id="IPR035671">
    <property type="entry name" value="DsbD_gamma"/>
</dbReference>
<dbReference type="SUPFAM" id="SSF52833">
    <property type="entry name" value="Thioredoxin-like"/>
    <property type="match status" value="1"/>
</dbReference>
<keyword evidence="6 8" id="KW-0472">Membrane</keyword>
<keyword evidence="7" id="KW-0676">Redox-active center</keyword>
<dbReference type="Pfam" id="PF02683">
    <property type="entry name" value="DsbD_TM"/>
    <property type="match status" value="1"/>
</dbReference>